<keyword evidence="5" id="KW-0812">Transmembrane</keyword>
<evidence type="ECO:0000313" key="16">
    <source>
        <dbReference type="EMBL" id="KZO93765.1"/>
    </source>
</evidence>
<dbReference type="InterPro" id="IPR002921">
    <property type="entry name" value="Fungal_lipase-type"/>
</dbReference>
<evidence type="ECO:0000256" key="6">
    <source>
        <dbReference type="ARBA" id="ARBA00022723"/>
    </source>
</evidence>
<evidence type="ECO:0000256" key="14">
    <source>
        <dbReference type="ARBA" id="ARBA00026104"/>
    </source>
</evidence>
<keyword evidence="6" id="KW-0479">Metal-binding</keyword>
<keyword evidence="3" id="KW-1003">Cell membrane</keyword>
<dbReference type="GO" id="GO:0046340">
    <property type="term" value="P:diacylglycerol catabolic process"/>
    <property type="evidence" value="ECO:0007669"/>
    <property type="project" value="TreeGrafter"/>
</dbReference>
<reference evidence="16 17" key="1">
    <citation type="journal article" date="2016" name="Mol. Biol. Evol.">
        <title>Comparative Genomics of Early-Diverging Mushroom-Forming Fungi Provides Insights into the Origins of Lignocellulose Decay Capabilities.</title>
        <authorList>
            <person name="Nagy L.G."/>
            <person name="Riley R."/>
            <person name="Tritt A."/>
            <person name="Adam C."/>
            <person name="Daum C."/>
            <person name="Floudas D."/>
            <person name="Sun H."/>
            <person name="Yadav J.S."/>
            <person name="Pangilinan J."/>
            <person name="Larsson K.H."/>
            <person name="Matsuura K."/>
            <person name="Barry K."/>
            <person name="Labutti K."/>
            <person name="Kuo R."/>
            <person name="Ohm R.A."/>
            <person name="Bhattacharya S.S."/>
            <person name="Shirouzu T."/>
            <person name="Yoshinaga Y."/>
            <person name="Martin F.M."/>
            <person name="Grigoriev I.V."/>
            <person name="Hibbett D.S."/>
        </authorList>
    </citation>
    <scope>NUCLEOTIDE SEQUENCE [LARGE SCALE GENOMIC DNA]</scope>
    <source>
        <strain evidence="16 17">TUFC12733</strain>
    </source>
</reference>
<sequence>MMSDDLPSRRSAALEGYARSGINAASVGVSLGFGAATTGTKIGFGIARGITTTAVNIGSALFDYAWGTDVNTGATLNAAIVRGLRFAETLVLTPMHIGETIASSSLVAASSTLDALAKLLGSEEPSFTLGAFVQLVRREWNDPVMAEFLPEKRISLWDTTRALVAWASLQAVTWDFAQRRTLSVLTLVPKAQWAAPLPAADSLTPSAKDIHVTSNVQFPDQSGELMTAEIGEASSSSTGSVTPPVSDAGLQPSRLDYPLLRANLRRCSKLALGSYGGAGMIFFGIPMPTPTPDNVPNGTAADIATVASPPARADDATTLVDVVQEAEVESQASPPTNPQQRRFWDIVWGKHDREIFESFVLKDESGEVPYQKATATVGAEEYLPRFWILTDHGRKQVVLVLRGTMSFKELAIDLTCEAIDFTIGHSFSDGLGPESQPGHAESSQNSTHKVHSGIWKIAQEMGDVGRPVTRAVAAALKKNKGYDLVLCGHSLGAGIAVMLALMWADPTTCRTIPSSGLPGDRRVSAYCFAPPCVTSPELSRLCSSLIVSFVFSQDLVARLSLGSVRDLVRCSWWLCYETKNPSESSNIMTRIASYQSGGGTPEEREEISQQFIALRKTLEANMHMADLFPTGRVLIALRQSDLPSDHQSNTDPEEEFQMYEVDDVEIVFGQITFARDMLSCHLPHHYDQVLHEFL</sequence>
<keyword evidence="4" id="KW-0597">Phosphoprotein</keyword>
<name>A0A167JP54_CALVF</name>
<organism evidence="16 17">
    <name type="scientific">Calocera viscosa (strain TUFC12733)</name>
    <dbReference type="NCBI Taxonomy" id="1330018"/>
    <lineage>
        <taxon>Eukaryota</taxon>
        <taxon>Fungi</taxon>
        <taxon>Dikarya</taxon>
        <taxon>Basidiomycota</taxon>
        <taxon>Agaricomycotina</taxon>
        <taxon>Dacrymycetes</taxon>
        <taxon>Dacrymycetales</taxon>
        <taxon>Dacrymycetaceae</taxon>
        <taxon>Calocera</taxon>
    </lineage>
</organism>
<evidence type="ECO:0000256" key="10">
    <source>
        <dbReference type="ARBA" id="ARBA00022989"/>
    </source>
</evidence>
<dbReference type="EC" id="3.1.1.116" evidence="14"/>
<evidence type="ECO:0000256" key="1">
    <source>
        <dbReference type="ARBA" id="ARBA00001913"/>
    </source>
</evidence>
<evidence type="ECO:0000256" key="2">
    <source>
        <dbReference type="ARBA" id="ARBA00004651"/>
    </source>
</evidence>
<evidence type="ECO:0000259" key="15">
    <source>
        <dbReference type="Pfam" id="PF01764"/>
    </source>
</evidence>
<keyword evidence="17" id="KW-1185">Reference proteome</keyword>
<evidence type="ECO:0000256" key="8">
    <source>
        <dbReference type="ARBA" id="ARBA00022837"/>
    </source>
</evidence>
<evidence type="ECO:0000313" key="17">
    <source>
        <dbReference type="Proteomes" id="UP000076738"/>
    </source>
</evidence>
<gene>
    <name evidence="16" type="ORF">CALVIDRAFT_600482</name>
</gene>
<dbReference type="CDD" id="cd00519">
    <property type="entry name" value="Lipase_3"/>
    <property type="match status" value="1"/>
</dbReference>
<keyword evidence="12" id="KW-0472">Membrane</keyword>
<keyword evidence="10" id="KW-1133">Transmembrane helix</keyword>
<keyword evidence="11" id="KW-0443">Lipid metabolism</keyword>
<evidence type="ECO:0000256" key="5">
    <source>
        <dbReference type="ARBA" id="ARBA00022692"/>
    </source>
</evidence>
<evidence type="ECO:0000256" key="13">
    <source>
        <dbReference type="ARBA" id="ARBA00024531"/>
    </source>
</evidence>
<dbReference type="OrthoDB" id="438440at2759"/>
<keyword evidence="8" id="KW-0106">Calcium</keyword>
<evidence type="ECO:0000256" key="9">
    <source>
        <dbReference type="ARBA" id="ARBA00022963"/>
    </source>
</evidence>
<evidence type="ECO:0000256" key="4">
    <source>
        <dbReference type="ARBA" id="ARBA00022553"/>
    </source>
</evidence>
<dbReference type="GO" id="GO:0016298">
    <property type="term" value="F:lipase activity"/>
    <property type="evidence" value="ECO:0007669"/>
    <property type="project" value="TreeGrafter"/>
</dbReference>
<protein>
    <recommendedName>
        <fullName evidence="14">sn-1-specific diacylglycerol lipase</fullName>
        <ecNumber evidence="14">3.1.1.116</ecNumber>
    </recommendedName>
</protein>
<dbReference type="PANTHER" id="PTHR45792">
    <property type="entry name" value="DIACYLGLYCEROL LIPASE HOMOLOG-RELATED"/>
    <property type="match status" value="1"/>
</dbReference>
<keyword evidence="9" id="KW-0442">Lipid degradation</keyword>
<dbReference type="InterPro" id="IPR052214">
    <property type="entry name" value="DAG_Lipase-Related"/>
</dbReference>
<dbReference type="SUPFAM" id="SSF53474">
    <property type="entry name" value="alpha/beta-Hydrolases"/>
    <property type="match status" value="1"/>
</dbReference>
<dbReference type="Pfam" id="PF01764">
    <property type="entry name" value="Lipase_3"/>
    <property type="match status" value="1"/>
</dbReference>
<accession>A0A167JP54</accession>
<comment type="cofactor">
    <cofactor evidence="1">
        <name>Ca(2+)</name>
        <dbReference type="ChEBI" id="CHEBI:29108"/>
    </cofactor>
</comment>
<dbReference type="AlphaFoldDB" id="A0A167JP54"/>
<evidence type="ECO:0000256" key="11">
    <source>
        <dbReference type="ARBA" id="ARBA00023098"/>
    </source>
</evidence>
<evidence type="ECO:0000256" key="12">
    <source>
        <dbReference type="ARBA" id="ARBA00023136"/>
    </source>
</evidence>
<dbReference type="EMBL" id="KV417299">
    <property type="protein sequence ID" value="KZO93765.1"/>
    <property type="molecule type" value="Genomic_DNA"/>
</dbReference>
<feature type="domain" description="Fungal lipase-type" evidence="15">
    <location>
        <begin position="398"/>
        <end position="560"/>
    </location>
</feature>
<dbReference type="Gene3D" id="3.40.50.1820">
    <property type="entry name" value="alpha/beta hydrolase"/>
    <property type="match status" value="1"/>
</dbReference>
<dbReference type="GO" id="GO:0046872">
    <property type="term" value="F:metal ion binding"/>
    <property type="evidence" value="ECO:0007669"/>
    <property type="project" value="UniProtKB-KW"/>
</dbReference>
<dbReference type="GO" id="GO:0005886">
    <property type="term" value="C:plasma membrane"/>
    <property type="evidence" value="ECO:0007669"/>
    <property type="project" value="UniProtKB-SubCell"/>
</dbReference>
<dbReference type="GO" id="GO:0019369">
    <property type="term" value="P:arachidonate metabolic process"/>
    <property type="evidence" value="ECO:0007669"/>
    <property type="project" value="TreeGrafter"/>
</dbReference>
<dbReference type="PANTHER" id="PTHR45792:SF8">
    <property type="entry name" value="DIACYLGLYCEROL LIPASE-ALPHA"/>
    <property type="match status" value="1"/>
</dbReference>
<proteinExistence type="predicted"/>
<comment type="catalytic activity">
    <reaction evidence="13">
        <text>a 1,2-diacyl-sn-glycerol + H2O = a 2-acylglycerol + a fatty acid + H(+)</text>
        <dbReference type="Rhea" id="RHEA:33275"/>
        <dbReference type="ChEBI" id="CHEBI:15377"/>
        <dbReference type="ChEBI" id="CHEBI:15378"/>
        <dbReference type="ChEBI" id="CHEBI:17389"/>
        <dbReference type="ChEBI" id="CHEBI:17815"/>
        <dbReference type="ChEBI" id="CHEBI:28868"/>
        <dbReference type="EC" id="3.1.1.116"/>
    </reaction>
    <physiologicalReaction direction="left-to-right" evidence="13">
        <dbReference type="Rhea" id="RHEA:33276"/>
    </physiologicalReaction>
</comment>
<evidence type="ECO:0000256" key="7">
    <source>
        <dbReference type="ARBA" id="ARBA00022801"/>
    </source>
</evidence>
<keyword evidence="7 16" id="KW-0378">Hydrolase</keyword>
<evidence type="ECO:0000256" key="3">
    <source>
        <dbReference type="ARBA" id="ARBA00022475"/>
    </source>
</evidence>
<comment type="subcellular location">
    <subcellularLocation>
        <location evidence="2">Cell membrane</location>
        <topology evidence="2">Multi-pass membrane protein</topology>
    </subcellularLocation>
</comment>
<dbReference type="InterPro" id="IPR029058">
    <property type="entry name" value="AB_hydrolase_fold"/>
</dbReference>
<dbReference type="Proteomes" id="UP000076738">
    <property type="component" value="Unassembled WGS sequence"/>
</dbReference>